<dbReference type="GO" id="GO:0003755">
    <property type="term" value="F:peptidyl-prolyl cis-trans isomerase activity"/>
    <property type="evidence" value="ECO:0007669"/>
    <property type="project" value="UniProtKB-KW"/>
</dbReference>
<dbReference type="Pfam" id="PF00639">
    <property type="entry name" value="Rotamase"/>
    <property type="match status" value="1"/>
</dbReference>
<protein>
    <recommendedName>
        <fullName evidence="2">peptidylprolyl isomerase</fullName>
        <ecNumber evidence="2">5.2.1.8</ecNumber>
    </recommendedName>
</protein>
<evidence type="ECO:0000256" key="6">
    <source>
        <dbReference type="PROSITE-ProRule" id="PRU00278"/>
    </source>
</evidence>
<dbReference type="Gene3D" id="1.10.4030.10">
    <property type="entry name" value="Porin chaperone SurA, peptide-binding domain"/>
    <property type="match status" value="1"/>
</dbReference>
<dbReference type="EC" id="5.2.1.8" evidence="2"/>
<keyword evidence="10" id="KW-1185">Reference proteome</keyword>
<evidence type="ECO:0000259" key="8">
    <source>
        <dbReference type="PROSITE" id="PS50198"/>
    </source>
</evidence>
<reference evidence="9 10" key="1">
    <citation type="submission" date="2018-07" db="EMBL/GenBank/DDBJ databases">
        <title>Genomic Encyclopedia of Type Strains, Phase III (KMG-III): the genomes of soil and plant-associated and newly described type strains.</title>
        <authorList>
            <person name="Whitman W."/>
        </authorList>
    </citation>
    <scope>NUCLEOTIDE SEQUENCE [LARGE SCALE GENOMIC DNA]</scope>
    <source>
        <strain evidence="9 10">CECT 7506</strain>
    </source>
</reference>
<dbReference type="InterPro" id="IPR027304">
    <property type="entry name" value="Trigger_fact/SurA_dom_sf"/>
</dbReference>
<dbReference type="InterPro" id="IPR050245">
    <property type="entry name" value="PrsA_foldase"/>
</dbReference>
<dbReference type="Proteomes" id="UP000252415">
    <property type="component" value="Unassembled WGS sequence"/>
</dbReference>
<organism evidence="9 10">
    <name type="scientific">Paenibacillus prosopidis</name>
    <dbReference type="NCBI Taxonomy" id="630520"/>
    <lineage>
        <taxon>Bacteria</taxon>
        <taxon>Bacillati</taxon>
        <taxon>Bacillota</taxon>
        <taxon>Bacilli</taxon>
        <taxon>Bacillales</taxon>
        <taxon>Paenibacillaceae</taxon>
        <taxon>Paenibacillus</taxon>
    </lineage>
</organism>
<evidence type="ECO:0000256" key="1">
    <source>
        <dbReference type="ARBA" id="ARBA00000971"/>
    </source>
</evidence>
<accession>A0A368VJA0</accession>
<keyword evidence="3" id="KW-0732">Signal</keyword>
<dbReference type="OrthoDB" id="2677468at2"/>
<dbReference type="InterPro" id="IPR000297">
    <property type="entry name" value="PPIase_PpiC"/>
</dbReference>
<evidence type="ECO:0000256" key="4">
    <source>
        <dbReference type="ARBA" id="ARBA00023110"/>
    </source>
</evidence>
<dbReference type="InterPro" id="IPR023058">
    <property type="entry name" value="PPIase_PpiC_CS"/>
</dbReference>
<comment type="catalytic activity">
    <reaction evidence="1">
        <text>[protein]-peptidylproline (omega=180) = [protein]-peptidylproline (omega=0)</text>
        <dbReference type="Rhea" id="RHEA:16237"/>
        <dbReference type="Rhea" id="RHEA-COMP:10747"/>
        <dbReference type="Rhea" id="RHEA-COMP:10748"/>
        <dbReference type="ChEBI" id="CHEBI:83833"/>
        <dbReference type="ChEBI" id="CHEBI:83834"/>
        <dbReference type="EC" id="5.2.1.8"/>
    </reaction>
</comment>
<dbReference type="Gene3D" id="3.10.50.40">
    <property type="match status" value="1"/>
</dbReference>
<name>A0A368VJA0_9BACL</name>
<dbReference type="PROSITE" id="PS01096">
    <property type="entry name" value="PPIC_PPIASE_1"/>
    <property type="match status" value="1"/>
</dbReference>
<dbReference type="AlphaFoldDB" id="A0A368VJA0"/>
<evidence type="ECO:0000256" key="2">
    <source>
        <dbReference type="ARBA" id="ARBA00013194"/>
    </source>
</evidence>
<keyword evidence="5 6" id="KW-0413">Isomerase</keyword>
<evidence type="ECO:0000256" key="5">
    <source>
        <dbReference type="ARBA" id="ARBA00023235"/>
    </source>
</evidence>
<evidence type="ECO:0000313" key="9">
    <source>
        <dbReference type="EMBL" id="RCW41389.1"/>
    </source>
</evidence>
<keyword evidence="7" id="KW-0812">Transmembrane</keyword>
<dbReference type="RefSeq" id="WP_114383863.1">
    <property type="nucleotide sequence ID" value="NZ_QPJD01000024.1"/>
</dbReference>
<sequence length="315" mass="35588">MRKYEVLRAVVILQAVCMVVLTVVVVIKVWPGNDRPLEKQTQIDDGSEKAEGQQTVAKVGAATITAADLKGQLYKQYGDTVLRTMMVRKAIDLEAEASELSVSSEELDRELVKMIEGYDSENRYFEVMQEQLGMTKEQVLEDLRYKLLLEKIAIVSIKVSDEEVDKYISEHSEEFTSRLQLHLQWILTESEKEASSVLQLLTDGEDFSMLARTYSIDSFTADAGGDLGLIDADDPFYNRELLDTASRLQVAEMAGPIKVDGGFAVIRLLERQMTTTMTDRRLRDEVRKQLALERADSLTDLEDELLDKYGAVKTE</sequence>
<keyword evidence="7" id="KW-0472">Membrane</keyword>
<dbReference type="PROSITE" id="PS50198">
    <property type="entry name" value="PPIC_PPIASE_2"/>
    <property type="match status" value="1"/>
</dbReference>
<keyword evidence="7" id="KW-1133">Transmembrane helix</keyword>
<evidence type="ECO:0000256" key="3">
    <source>
        <dbReference type="ARBA" id="ARBA00022729"/>
    </source>
</evidence>
<keyword evidence="4 6" id="KW-0697">Rotamase</keyword>
<dbReference type="SUPFAM" id="SSF54534">
    <property type="entry name" value="FKBP-like"/>
    <property type="match status" value="1"/>
</dbReference>
<proteinExistence type="predicted"/>
<comment type="caution">
    <text evidence="9">The sequence shown here is derived from an EMBL/GenBank/DDBJ whole genome shotgun (WGS) entry which is preliminary data.</text>
</comment>
<evidence type="ECO:0000256" key="7">
    <source>
        <dbReference type="SAM" id="Phobius"/>
    </source>
</evidence>
<dbReference type="InterPro" id="IPR046357">
    <property type="entry name" value="PPIase_dom_sf"/>
</dbReference>
<gene>
    <name evidence="9" type="ORF">DFP97_12413</name>
</gene>
<feature type="transmembrane region" description="Helical" evidence="7">
    <location>
        <begin position="6"/>
        <end position="30"/>
    </location>
</feature>
<feature type="domain" description="PpiC" evidence="8">
    <location>
        <begin position="178"/>
        <end position="270"/>
    </location>
</feature>
<dbReference type="PANTHER" id="PTHR47245">
    <property type="entry name" value="PEPTIDYLPROLYL ISOMERASE"/>
    <property type="match status" value="1"/>
</dbReference>
<dbReference type="SUPFAM" id="SSF109998">
    <property type="entry name" value="Triger factor/SurA peptide-binding domain-like"/>
    <property type="match status" value="1"/>
</dbReference>
<dbReference type="PANTHER" id="PTHR47245:SF1">
    <property type="entry name" value="FOLDASE PROTEIN PRSA"/>
    <property type="match status" value="1"/>
</dbReference>
<dbReference type="EMBL" id="QPJD01000024">
    <property type="protein sequence ID" value="RCW41389.1"/>
    <property type="molecule type" value="Genomic_DNA"/>
</dbReference>
<evidence type="ECO:0000313" key="10">
    <source>
        <dbReference type="Proteomes" id="UP000252415"/>
    </source>
</evidence>